<dbReference type="NCBIfam" id="TIGR01067">
    <property type="entry name" value="rplN_bact"/>
    <property type="match status" value="1"/>
</dbReference>
<dbReference type="HAMAP" id="MF_01367">
    <property type="entry name" value="Ribosomal_uL14"/>
    <property type="match status" value="1"/>
</dbReference>
<accession>A6YEA8</accession>
<dbReference type="Gene3D" id="2.40.150.20">
    <property type="entry name" value="Ribosomal protein L14"/>
    <property type="match status" value="1"/>
</dbReference>
<geneLocation type="mitochondrion" evidence="5"/>
<evidence type="ECO:0000256" key="4">
    <source>
        <dbReference type="RuleBase" id="RU003949"/>
    </source>
</evidence>
<evidence type="ECO:0000313" key="5">
    <source>
        <dbReference type="EMBL" id="ABO15109.1"/>
    </source>
</evidence>
<comment type="similarity">
    <text evidence="1 4">Belongs to the universal ribosomal protein uL14 family.</text>
</comment>
<reference evidence="5" key="1">
    <citation type="journal article" date="2007" name="BMC Genomics">
        <title>An unexpectedly large and loosely packed mitochondrial genome in the charophycean green alga Chlorokybus atmophyticus.</title>
        <authorList>
            <person name="Turmel M."/>
            <person name="Otis C."/>
            <person name="Lemieux C."/>
        </authorList>
    </citation>
    <scope>NUCLEOTIDE SEQUENCE</scope>
    <source>
        <strain evidence="5">SAG 48.80</strain>
    </source>
</reference>
<dbReference type="GO" id="GO:0006412">
    <property type="term" value="P:translation"/>
    <property type="evidence" value="ECO:0007669"/>
    <property type="project" value="InterPro"/>
</dbReference>
<keyword evidence="5" id="KW-0496">Mitochondrion</keyword>
<dbReference type="InterPro" id="IPR036853">
    <property type="entry name" value="Ribosomal_uL14_sf"/>
</dbReference>
<dbReference type="GeneID" id="5309874"/>
<dbReference type="GO" id="GO:0005762">
    <property type="term" value="C:mitochondrial large ribosomal subunit"/>
    <property type="evidence" value="ECO:0007669"/>
    <property type="project" value="TreeGrafter"/>
</dbReference>
<evidence type="ECO:0000256" key="2">
    <source>
        <dbReference type="ARBA" id="ARBA00022980"/>
    </source>
</evidence>
<dbReference type="GO" id="GO:0003735">
    <property type="term" value="F:structural constituent of ribosome"/>
    <property type="evidence" value="ECO:0007669"/>
    <property type="project" value="InterPro"/>
</dbReference>
<dbReference type="Pfam" id="PF00238">
    <property type="entry name" value="Ribosomal_L14"/>
    <property type="match status" value="1"/>
</dbReference>
<organism evidence="5">
    <name type="scientific">Chlorokybus atmophyticus</name>
    <name type="common">Soil alga</name>
    <dbReference type="NCBI Taxonomy" id="3144"/>
    <lineage>
        <taxon>Eukaryota</taxon>
        <taxon>Viridiplantae</taxon>
        <taxon>Streptophyta</taxon>
        <taxon>Chlorokybophyceae</taxon>
        <taxon>Chlorokybales</taxon>
        <taxon>Chlorokybaceae</taxon>
        <taxon>Chlorokybus</taxon>
    </lineage>
</organism>
<protein>
    <submittedName>
        <fullName evidence="5">Ribosomal protein L14</fullName>
    </submittedName>
</protein>
<gene>
    <name evidence="5" type="primary">rpl14</name>
</gene>
<proteinExistence type="inferred from homology"/>
<dbReference type="CDD" id="cd00337">
    <property type="entry name" value="Ribosomal_uL14"/>
    <property type="match status" value="1"/>
</dbReference>
<name>A6YEA8_CHLAT</name>
<dbReference type="AlphaFoldDB" id="A6YEA8"/>
<dbReference type="InterPro" id="IPR005745">
    <property type="entry name" value="Ribosomal_uL14_bac-type"/>
</dbReference>
<evidence type="ECO:0000256" key="1">
    <source>
        <dbReference type="ARBA" id="ARBA00010745"/>
    </source>
</evidence>
<keyword evidence="3 4" id="KW-0687">Ribonucleoprotein</keyword>
<dbReference type="PANTHER" id="PTHR11761">
    <property type="entry name" value="50S/60S RIBOSOMAL PROTEIN L14/L23"/>
    <property type="match status" value="1"/>
</dbReference>
<evidence type="ECO:0000256" key="3">
    <source>
        <dbReference type="ARBA" id="ARBA00023274"/>
    </source>
</evidence>
<dbReference type="RefSeq" id="YP_001315120.1">
    <property type="nucleotide sequence ID" value="NC_009630.1"/>
</dbReference>
<dbReference type="EMBL" id="EF463011">
    <property type="protein sequence ID" value="ABO15109.1"/>
    <property type="molecule type" value="Genomic_DNA"/>
</dbReference>
<dbReference type="SMART" id="SM01374">
    <property type="entry name" value="Ribosomal_L14"/>
    <property type="match status" value="1"/>
</dbReference>
<dbReference type="SUPFAM" id="SSF50193">
    <property type="entry name" value="Ribosomal protein L14"/>
    <property type="match status" value="1"/>
</dbReference>
<dbReference type="GO" id="GO:0070180">
    <property type="term" value="F:large ribosomal subunit rRNA binding"/>
    <property type="evidence" value="ECO:0007669"/>
    <property type="project" value="TreeGrafter"/>
</dbReference>
<dbReference type="InterPro" id="IPR000218">
    <property type="entry name" value="Ribosomal_uL14"/>
</dbReference>
<dbReference type="PANTHER" id="PTHR11761:SF3">
    <property type="entry name" value="LARGE RIBOSOMAL SUBUNIT PROTEIN UL14M"/>
    <property type="match status" value="1"/>
</dbReference>
<sequence length="126" mass="13863">MISVGTGLQISDNSSAKLVKCIKVLGRGNNRNPAFIGDTIVVSLKAVTAKRPRSKINQGEVHKAVIVEMKKKLSRKDGNYLQFNRNAGILINSQMLPIGTRVLGIVTYELRRKGYFKILSLSPIVV</sequence>
<keyword evidence="2 4" id="KW-0689">Ribosomal protein</keyword>